<evidence type="ECO:0000313" key="2">
    <source>
        <dbReference type="EMBL" id="GGA85161.1"/>
    </source>
</evidence>
<dbReference type="EMBL" id="BMDX01000017">
    <property type="protein sequence ID" value="GGA85161.1"/>
    <property type="molecule type" value="Genomic_DNA"/>
</dbReference>
<keyword evidence="1" id="KW-0812">Transmembrane</keyword>
<evidence type="ECO:0000256" key="1">
    <source>
        <dbReference type="SAM" id="Phobius"/>
    </source>
</evidence>
<dbReference type="AlphaFoldDB" id="A0A8J2XR15"/>
<accession>A0A8J2XR15</accession>
<sequence>MSHGVKKPTIHWLSLLLFSLSGFCCVALWHTPLWGTAIQALGFLLMGYASLRAAPADFFTQKLSRCSLPDALSNQRAIDKLMQIIGLVCICLGTTMNGLQSP</sequence>
<dbReference type="RefSeq" id="WP_143824579.1">
    <property type="nucleotide sequence ID" value="NZ_BMDX01000017.1"/>
</dbReference>
<keyword evidence="3" id="KW-1185">Reference proteome</keyword>
<keyword evidence="1" id="KW-1133">Transmembrane helix</keyword>
<comment type="caution">
    <text evidence="2">The sequence shown here is derived from an EMBL/GenBank/DDBJ whole genome shotgun (WGS) entry which is preliminary data.</text>
</comment>
<proteinExistence type="predicted"/>
<name>A0A8J2XR15_9GAMM</name>
<evidence type="ECO:0000313" key="3">
    <source>
        <dbReference type="Proteomes" id="UP000619743"/>
    </source>
</evidence>
<dbReference type="Proteomes" id="UP000619743">
    <property type="component" value="Unassembled WGS sequence"/>
</dbReference>
<feature type="transmembrane region" description="Helical" evidence="1">
    <location>
        <begin position="12"/>
        <end position="31"/>
    </location>
</feature>
<protein>
    <submittedName>
        <fullName evidence="2">Uncharacterized protein</fullName>
    </submittedName>
</protein>
<dbReference type="OrthoDB" id="7068962at2"/>
<gene>
    <name evidence="2" type="ORF">GCM10011369_29010</name>
</gene>
<keyword evidence="1" id="KW-0472">Membrane</keyword>
<organism evidence="2 3">
    <name type="scientific">Neiella marina</name>
    <dbReference type="NCBI Taxonomy" id="508461"/>
    <lineage>
        <taxon>Bacteria</taxon>
        <taxon>Pseudomonadati</taxon>
        <taxon>Pseudomonadota</taxon>
        <taxon>Gammaproteobacteria</taxon>
        <taxon>Alteromonadales</taxon>
        <taxon>Echinimonadaceae</taxon>
        <taxon>Neiella</taxon>
    </lineage>
</organism>
<reference evidence="3" key="1">
    <citation type="journal article" date="2019" name="Int. J. Syst. Evol. Microbiol.">
        <title>The Global Catalogue of Microorganisms (GCM) 10K type strain sequencing project: providing services to taxonomists for standard genome sequencing and annotation.</title>
        <authorList>
            <consortium name="The Broad Institute Genomics Platform"/>
            <consortium name="The Broad Institute Genome Sequencing Center for Infectious Disease"/>
            <person name="Wu L."/>
            <person name="Ma J."/>
        </authorList>
    </citation>
    <scope>NUCLEOTIDE SEQUENCE [LARGE SCALE GENOMIC DNA]</scope>
    <source>
        <strain evidence="3">CGMCC 1.10130</strain>
    </source>
</reference>